<dbReference type="PANTHER" id="PTHR11328">
    <property type="entry name" value="MAJOR FACILITATOR SUPERFAMILY DOMAIN-CONTAINING PROTEIN"/>
    <property type="match status" value="1"/>
</dbReference>
<evidence type="ECO:0000256" key="1">
    <source>
        <dbReference type="SAM" id="Phobius"/>
    </source>
</evidence>
<dbReference type="GO" id="GO:0015293">
    <property type="term" value="F:symporter activity"/>
    <property type="evidence" value="ECO:0007669"/>
    <property type="project" value="InterPro"/>
</dbReference>
<dbReference type="Gene3D" id="1.20.1250.20">
    <property type="entry name" value="MFS general substrate transporter like domains"/>
    <property type="match status" value="2"/>
</dbReference>
<dbReference type="SUPFAM" id="SSF103473">
    <property type="entry name" value="MFS general substrate transporter"/>
    <property type="match status" value="1"/>
</dbReference>
<dbReference type="InterPro" id="IPR001927">
    <property type="entry name" value="Na/Gal_symport"/>
</dbReference>
<feature type="transmembrane region" description="Helical" evidence="1">
    <location>
        <begin position="245"/>
        <end position="266"/>
    </location>
</feature>
<organism evidence="2 3">
    <name type="scientific">Candidatus Stercoripulliclostridium pullicola</name>
    <dbReference type="NCBI Taxonomy" id="2840953"/>
    <lineage>
        <taxon>Bacteria</taxon>
        <taxon>Bacillati</taxon>
        <taxon>Bacillota</taxon>
        <taxon>Clostridia</taxon>
        <taxon>Eubacteriales</taxon>
        <taxon>Candidatus Stercoripulliclostridium</taxon>
    </lineage>
</organism>
<dbReference type="PANTHER" id="PTHR11328:SF24">
    <property type="entry name" value="MAJOR FACILITATOR SUPERFAMILY (MFS) PROFILE DOMAIN-CONTAINING PROTEIN"/>
    <property type="match status" value="1"/>
</dbReference>
<protein>
    <submittedName>
        <fullName evidence="2">MFS transporter</fullName>
    </submittedName>
</protein>
<dbReference type="GO" id="GO:0006814">
    <property type="term" value="P:sodium ion transport"/>
    <property type="evidence" value="ECO:0007669"/>
    <property type="project" value="InterPro"/>
</dbReference>
<feature type="transmembrane region" description="Helical" evidence="1">
    <location>
        <begin position="201"/>
        <end position="224"/>
    </location>
</feature>
<feature type="transmembrane region" description="Helical" evidence="1">
    <location>
        <begin position="286"/>
        <end position="305"/>
    </location>
</feature>
<dbReference type="NCBIfam" id="TIGR00792">
    <property type="entry name" value="gph"/>
    <property type="match status" value="1"/>
</dbReference>
<feature type="transmembrane region" description="Helical" evidence="1">
    <location>
        <begin position="126"/>
        <end position="148"/>
    </location>
</feature>
<comment type="caution">
    <text evidence="2">The sequence shown here is derived from an EMBL/GenBank/DDBJ whole genome shotgun (WGS) entry which is preliminary data.</text>
</comment>
<keyword evidence="1" id="KW-0472">Membrane</keyword>
<dbReference type="CDD" id="cd17332">
    <property type="entry name" value="MFS_MelB_like"/>
    <property type="match status" value="1"/>
</dbReference>
<feature type="transmembrane region" description="Helical" evidence="1">
    <location>
        <begin position="101"/>
        <end position="120"/>
    </location>
</feature>
<dbReference type="GO" id="GO:0008643">
    <property type="term" value="P:carbohydrate transport"/>
    <property type="evidence" value="ECO:0007669"/>
    <property type="project" value="InterPro"/>
</dbReference>
<feature type="transmembrane region" description="Helical" evidence="1">
    <location>
        <begin position="317"/>
        <end position="336"/>
    </location>
</feature>
<dbReference type="InterPro" id="IPR039672">
    <property type="entry name" value="MFS_2"/>
</dbReference>
<feature type="transmembrane region" description="Helical" evidence="1">
    <location>
        <begin position="169"/>
        <end position="189"/>
    </location>
</feature>
<gene>
    <name evidence="2" type="ORF">IAB16_07140</name>
</gene>
<reference evidence="2" key="2">
    <citation type="journal article" date="2021" name="PeerJ">
        <title>Extensive microbial diversity within the chicken gut microbiome revealed by metagenomics and culture.</title>
        <authorList>
            <person name="Gilroy R."/>
            <person name="Ravi A."/>
            <person name="Getino M."/>
            <person name="Pursley I."/>
            <person name="Horton D.L."/>
            <person name="Alikhan N.F."/>
            <person name="Baker D."/>
            <person name="Gharbi K."/>
            <person name="Hall N."/>
            <person name="Watson M."/>
            <person name="Adriaenssens E.M."/>
            <person name="Foster-Nyarko E."/>
            <person name="Jarju S."/>
            <person name="Secka A."/>
            <person name="Antonio M."/>
            <person name="Oren A."/>
            <person name="Chaudhuri R.R."/>
            <person name="La Ragione R."/>
            <person name="Hildebrand F."/>
            <person name="Pallen M.J."/>
        </authorList>
    </citation>
    <scope>NUCLEOTIDE SEQUENCE</scope>
    <source>
        <strain evidence="2">517</strain>
    </source>
</reference>
<name>A0A940ID74_9FIRM</name>
<feature type="transmembrane region" description="Helical" evidence="1">
    <location>
        <begin position="56"/>
        <end position="74"/>
    </location>
</feature>
<sequence>NTLPVTPATPEQGNAHNSGVPPFGWKDKIGYALGDFGCNLSFALISAFMVDFYTQYIGIPSVAWAVIIILTKVWDGINDPIMGGIMDAVHIKNTKSKFKPWMSIGAIGLIVSGALVFLPIPNAATWVKITVCVVTYLLWDICYTLLNVPYGALSSAITGDPIERTQLSTWRSIGAAIGGALCVILPMFVYDDNNNIIGGRLIWIGVILGVIAYVAYMFCLKLTTERVAVPKAEKRKFNYIKTIKGFLHNRPLLGLCLASFAQLVFLMSCTQTAKWLFQVHFGNADVMVTVATIIAYLPMVFFIPFTSKIVKKFGTKLAVAAPLFLSLAASLVMMFVPMPATTGGTVTFIVGLMLVQTGGGLFGLLAWAMVNDCIDYQQIKTGSRDEGSVYALYSLFRKISQGVALSLPLLCMEAVGYKAHANPITAQAEGVAEKMVTVSFVLMFVGAALMLIAFFLVYNLGKKQVEANSALLGKTNDISLTDVLGETADKD</sequence>
<dbReference type="AlphaFoldDB" id="A0A940ID74"/>
<feature type="transmembrane region" description="Helical" evidence="1">
    <location>
        <begin position="435"/>
        <end position="458"/>
    </location>
</feature>
<reference evidence="2" key="1">
    <citation type="submission" date="2020-10" db="EMBL/GenBank/DDBJ databases">
        <authorList>
            <person name="Gilroy R."/>
        </authorList>
    </citation>
    <scope>NUCLEOTIDE SEQUENCE</scope>
    <source>
        <strain evidence="2">517</strain>
    </source>
</reference>
<feature type="transmembrane region" description="Helical" evidence="1">
    <location>
        <begin position="348"/>
        <end position="370"/>
    </location>
</feature>
<dbReference type="InterPro" id="IPR036259">
    <property type="entry name" value="MFS_trans_sf"/>
</dbReference>
<keyword evidence="1" id="KW-0812">Transmembrane</keyword>
<keyword evidence="1" id="KW-1133">Transmembrane helix</keyword>
<dbReference type="GO" id="GO:0005886">
    <property type="term" value="C:plasma membrane"/>
    <property type="evidence" value="ECO:0007669"/>
    <property type="project" value="TreeGrafter"/>
</dbReference>
<proteinExistence type="predicted"/>
<feature type="non-terminal residue" evidence="2">
    <location>
        <position position="1"/>
    </location>
</feature>
<dbReference type="EMBL" id="JADINF010000180">
    <property type="protein sequence ID" value="MBO8424779.1"/>
    <property type="molecule type" value="Genomic_DNA"/>
</dbReference>
<evidence type="ECO:0000313" key="3">
    <source>
        <dbReference type="Proteomes" id="UP000727857"/>
    </source>
</evidence>
<evidence type="ECO:0000313" key="2">
    <source>
        <dbReference type="EMBL" id="MBO8424779.1"/>
    </source>
</evidence>
<dbReference type="Proteomes" id="UP000727857">
    <property type="component" value="Unassembled WGS sequence"/>
</dbReference>
<accession>A0A940ID74</accession>
<dbReference type="Pfam" id="PF13347">
    <property type="entry name" value="MFS_2"/>
    <property type="match status" value="1"/>
</dbReference>